<keyword evidence="4" id="KW-1185">Reference proteome</keyword>
<dbReference type="Proteomes" id="UP000578449">
    <property type="component" value="Unassembled WGS sequence"/>
</dbReference>
<feature type="region of interest" description="Disordered" evidence="1">
    <location>
        <begin position="76"/>
        <end position="106"/>
    </location>
</feature>
<protein>
    <submittedName>
        <fullName evidence="3">Uncharacterized protein</fullName>
    </submittedName>
</protein>
<gene>
    <name evidence="3" type="ORF">HNP84_002499</name>
</gene>
<feature type="transmembrane region" description="Helical" evidence="2">
    <location>
        <begin position="6"/>
        <end position="27"/>
    </location>
</feature>
<evidence type="ECO:0000313" key="3">
    <source>
        <dbReference type="EMBL" id="MBB5132778.1"/>
    </source>
</evidence>
<keyword evidence="2" id="KW-0812">Transmembrane</keyword>
<reference evidence="3 4" key="1">
    <citation type="submission" date="2020-08" db="EMBL/GenBank/DDBJ databases">
        <title>Genomic Encyclopedia of Type Strains, Phase IV (KMG-IV): sequencing the most valuable type-strain genomes for metagenomic binning, comparative biology and taxonomic classification.</title>
        <authorList>
            <person name="Goeker M."/>
        </authorList>
    </citation>
    <scope>NUCLEOTIDE SEQUENCE [LARGE SCALE GENOMIC DNA]</scope>
    <source>
        <strain evidence="3 4">DSM 45615</strain>
    </source>
</reference>
<accession>A0A840NZ59</accession>
<evidence type="ECO:0000256" key="2">
    <source>
        <dbReference type="SAM" id="Phobius"/>
    </source>
</evidence>
<organism evidence="3 4">
    <name type="scientific">Thermocatellispora tengchongensis</name>
    <dbReference type="NCBI Taxonomy" id="1073253"/>
    <lineage>
        <taxon>Bacteria</taxon>
        <taxon>Bacillati</taxon>
        <taxon>Actinomycetota</taxon>
        <taxon>Actinomycetes</taxon>
        <taxon>Streptosporangiales</taxon>
        <taxon>Streptosporangiaceae</taxon>
        <taxon>Thermocatellispora</taxon>
    </lineage>
</organism>
<proteinExistence type="predicted"/>
<dbReference type="AlphaFoldDB" id="A0A840NZ59"/>
<evidence type="ECO:0000313" key="4">
    <source>
        <dbReference type="Proteomes" id="UP000578449"/>
    </source>
</evidence>
<comment type="caution">
    <text evidence="3">The sequence shown here is derived from an EMBL/GenBank/DDBJ whole genome shotgun (WGS) entry which is preliminary data.</text>
</comment>
<dbReference type="EMBL" id="JACHGN010000005">
    <property type="protein sequence ID" value="MBB5132778.1"/>
    <property type="molecule type" value="Genomic_DNA"/>
</dbReference>
<feature type="transmembrane region" description="Helical" evidence="2">
    <location>
        <begin position="211"/>
        <end position="229"/>
    </location>
</feature>
<feature type="compositionally biased region" description="Basic and acidic residues" evidence="1">
    <location>
        <begin position="76"/>
        <end position="87"/>
    </location>
</feature>
<keyword evidence="2" id="KW-0472">Membrane</keyword>
<sequence length="354" mass="39358">MISVYVDLAIGLVLAFLLLSLLVSGINEGMVRLLSIRSKFLWAYLKDTLDGPPAEGESHLPSRPMDVFARLPFARKGRDPRPVHDPEPSPPVVEPMPSDEALRAGDEAPRVDMTARLYARLREIDHAKGRRTSIATIPPNRFGVAVMEMVSAEHGGVEGFLKKLEEIGSPLHGHLSGVWKSAANDLERFRKGTEEWFDGEMQRLSMLYRRYVRWVVALLGLLVVLAFSMDSLEYAKSLLRDNGYRAGVAAIAGDSDGLSALRTRCAEQTDPYACVTESFSSPALVQIFDHSIVSLRMPEDGAPGISWNFGTWAERIITPGHWPGFLLSFVALLFGASFWWDILRRLTGLRRISP</sequence>
<evidence type="ECO:0000256" key="1">
    <source>
        <dbReference type="SAM" id="MobiDB-lite"/>
    </source>
</evidence>
<feature type="transmembrane region" description="Helical" evidence="2">
    <location>
        <begin position="322"/>
        <end position="343"/>
    </location>
</feature>
<keyword evidence="2" id="KW-1133">Transmembrane helix</keyword>
<name>A0A840NZ59_9ACTN</name>
<dbReference type="RefSeq" id="WP_185049793.1">
    <property type="nucleotide sequence ID" value="NZ_BAABIX010000005.1"/>
</dbReference>